<proteinExistence type="predicted"/>
<dbReference type="InterPro" id="IPR038564">
    <property type="entry name" value="Maf1_sf"/>
</dbReference>
<dbReference type="Gene3D" id="3.40.1000.50">
    <property type="entry name" value="Repressor of RNA polymerase III transcription Maf1"/>
    <property type="match status" value="1"/>
</dbReference>
<gene>
    <name evidence="2" type="primary">MAF1</name>
    <name evidence="2" type="ORF">SEUCBS140593_005772</name>
</gene>
<feature type="region of interest" description="Disordered" evidence="1">
    <location>
        <begin position="403"/>
        <end position="447"/>
    </location>
</feature>
<feature type="compositionally biased region" description="Acidic residues" evidence="1">
    <location>
        <begin position="403"/>
        <end position="419"/>
    </location>
</feature>
<dbReference type="PANTHER" id="PTHR22504:SF0">
    <property type="entry name" value="REPRESSOR OF RNA POLYMERASE III TRANSCRIPTION MAF1 HOMOLOG"/>
    <property type="match status" value="1"/>
</dbReference>
<keyword evidence="3" id="KW-1185">Reference proteome</keyword>
<evidence type="ECO:0000313" key="3">
    <source>
        <dbReference type="Proteomes" id="UP001642482"/>
    </source>
</evidence>
<dbReference type="PANTHER" id="PTHR22504">
    <property type="entry name" value="REPRESSOR OF RNA POLYMERASE III TRANSCRIPTION MAF1"/>
    <property type="match status" value="1"/>
</dbReference>
<dbReference type="EMBL" id="CAWUHD010000058">
    <property type="protein sequence ID" value="CAK7225051.1"/>
    <property type="molecule type" value="Genomic_DNA"/>
</dbReference>
<dbReference type="InterPro" id="IPR015257">
    <property type="entry name" value="Maf1"/>
</dbReference>
<feature type="compositionally biased region" description="Basic and acidic residues" evidence="1">
    <location>
        <begin position="435"/>
        <end position="447"/>
    </location>
</feature>
<dbReference type="Proteomes" id="UP001642482">
    <property type="component" value="Unassembled WGS sequence"/>
</dbReference>
<accession>A0ABP0C1C6</accession>
<protein>
    <submittedName>
        <fullName evidence="2">RNA polymerase III-inhibiting protein maf1</fullName>
    </submittedName>
</protein>
<sequence length="447" mass="49074">MADLLALTRALLTLQFIPLRDFDVVTSALNFDTPDCHVTGGCDLYTTKAAGSDKKLYKDIDKSLESQHAALIKLGASLSPPHREEMAASQMLSRSSPFGNLAEISSRRTFAYLIATLNASHPDYDFSHVLRPADFRRERNLRKVMSLIDSTLSNVRPSSLVLDSTLASMGASVGSSSAASAASSPLWGPQMWALINKEMHLQDCTVFSYQPDNNPFDEEDGAIWTMHYFFFSKALKRVAYLYVRGVPILSHSPQLLPRHQQRRMSHQHYAKGSSIAIAGGRSRLAHRRGSRSSRLSSSAADLPLSLSALSSSASKRPSLSFQDSMASAASDGASGANKRARYWLGDNYADRLISPEPGDEVQDEDEEMDEVLLWRPDDDSDVDDYAAVGDGGFVDDDDISILDSETEDEEDDEEAVDDSVDAKKSLDGQMLKGRAMSEEIAGRMDIE</sequence>
<organism evidence="2 3">
    <name type="scientific">Sporothrix eucalyptigena</name>
    <dbReference type="NCBI Taxonomy" id="1812306"/>
    <lineage>
        <taxon>Eukaryota</taxon>
        <taxon>Fungi</taxon>
        <taxon>Dikarya</taxon>
        <taxon>Ascomycota</taxon>
        <taxon>Pezizomycotina</taxon>
        <taxon>Sordariomycetes</taxon>
        <taxon>Sordariomycetidae</taxon>
        <taxon>Ophiostomatales</taxon>
        <taxon>Ophiostomataceae</taxon>
        <taxon>Sporothrix</taxon>
    </lineage>
</organism>
<reference evidence="2 3" key="1">
    <citation type="submission" date="2024-01" db="EMBL/GenBank/DDBJ databases">
        <authorList>
            <person name="Allen C."/>
            <person name="Tagirdzhanova G."/>
        </authorList>
    </citation>
    <scope>NUCLEOTIDE SEQUENCE [LARGE SCALE GENOMIC DNA]</scope>
</reference>
<dbReference type="Pfam" id="PF09174">
    <property type="entry name" value="Maf1"/>
    <property type="match status" value="1"/>
</dbReference>
<comment type="caution">
    <text evidence="2">The sequence shown here is derived from an EMBL/GenBank/DDBJ whole genome shotgun (WGS) entry which is preliminary data.</text>
</comment>
<evidence type="ECO:0000313" key="2">
    <source>
        <dbReference type="EMBL" id="CAK7225051.1"/>
    </source>
</evidence>
<evidence type="ECO:0000256" key="1">
    <source>
        <dbReference type="SAM" id="MobiDB-lite"/>
    </source>
</evidence>
<name>A0ABP0C1C6_9PEZI</name>